<evidence type="ECO:0000256" key="2">
    <source>
        <dbReference type="ARBA" id="ARBA00022475"/>
    </source>
</evidence>
<dbReference type="GeneTree" id="ENSGT01050000244823"/>
<dbReference type="GO" id="GO:0001594">
    <property type="term" value="F:trace-amine receptor activity"/>
    <property type="evidence" value="ECO:0007669"/>
    <property type="project" value="TreeGrafter"/>
</dbReference>
<dbReference type="Proteomes" id="UP000265040">
    <property type="component" value="Chromosome 21"/>
</dbReference>
<dbReference type="OrthoDB" id="10042731at2759"/>
<feature type="transmembrane region" description="Helical" evidence="9">
    <location>
        <begin position="40"/>
        <end position="67"/>
    </location>
</feature>
<dbReference type="PROSITE" id="PS50262">
    <property type="entry name" value="G_PROTEIN_RECEP_F1_2"/>
    <property type="match status" value="1"/>
</dbReference>
<dbReference type="STRING" id="64144.ENSATEP00000029195"/>
<organism evidence="12 13">
    <name type="scientific">Anabas testudineus</name>
    <name type="common">Climbing perch</name>
    <name type="synonym">Anthias testudineus</name>
    <dbReference type="NCBI Taxonomy" id="64144"/>
    <lineage>
        <taxon>Eukaryota</taxon>
        <taxon>Metazoa</taxon>
        <taxon>Chordata</taxon>
        <taxon>Craniata</taxon>
        <taxon>Vertebrata</taxon>
        <taxon>Euteleostomi</taxon>
        <taxon>Actinopterygii</taxon>
        <taxon>Neopterygii</taxon>
        <taxon>Teleostei</taxon>
        <taxon>Neoteleostei</taxon>
        <taxon>Acanthomorphata</taxon>
        <taxon>Anabantaria</taxon>
        <taxon>Anabantiformes</taxon>
        <taxon>Anabantoidei</taxon>
        <taxon>Anabantidae</taxon>
        <taxon>Anabas</taxon>
    </lineage>
</organism>
<feature type="signal peptide" evidence="10">
    <location>
        <begin position="1"/>
        <end position="21"/>
    </location>
</feature>
<evidence type="ECO:0000256" key="9">
    <source>
        <dbReference type="SAM" id="Phobius"/>
    </source>
</evidence>
<keyword evidence="5" id="KW-0297">G-protein coupled receptor</keyword>
<reference evidence="12" key="1">
    <citation type="submission" date="2021-04" db="EMBL/GenBank/DDBJ databases">
        <authorList>
            <consortium name="Wellcome Sanger Institute Data Sharing"/>
        </authorList>
    </citation>
    <scope>NUCLEOTIDE SEQUENCE [LARGE SCALE GENOMIC DNA]</scope>
</reference>
<evidence type="ECO:0000256" key="10">
    <source>
        <dbReference type="SAM" id="SignalP"/>
    </source>
</evidence>
<dbReference type="PANTHER" id="PTHR24249">
    <property type="entry name" value="HISTAMINE RECEPTOR-RELATED G-PROTEIN COUPLED RECEPTOR"/>
    <property type="match status" value="1"/>
</dbReference>
<keyword evidence="7" id="KW-0675">Receptor</keyword>
<reference evidence="12" key="2">
    <citation type="submission" date="2025-08" db="UniProtKB">
        <authorList>
            <consortium name="Ensembl"/>
        </authorList>
    </citation>
    <scope>IDENTIFICATION</scope>
</reference>
<protein>
    <recommendedName>
        <fullName evidence="11">G-protein coupled receptors family 1 profile domain-containing protein</fullName>
    </recommendedName>
</protein>
<keyword evidence="10" id="KW-0732">Signal</keyword>
<dbReference type="InterPro" id="IPR000276">
    <property type="entry name" value="GPCR_Rhodpsn"/>
</dbReference>
<evidence type="ECO:0000256" key="6">
    <source>
        <dbReference type="ARBA" id="ARBA00023136"/>
    </source>
</evidence>
<feature type="transmembrane region" description="Helical" evidence="9">
    <location>
        <begin position="96"/>
        <end position="116"/>
    </location>
</feature>
<feature type="chain" id="PRO_5030080290" description="G-protein coupled receptors family 1 profile domain-containing protein" evidence="10">
    <location>
        <begin position="22"/>
        <end position="179"/>
    </location>
</feature>
<comment type="subcellular location">
    <subcellularLocation>
        <location evidence="1">Cell membrane</location>
        <topology evidence="1">Multi-pass membrane protein</topology>
    </subcellularLocation>
</comment>
<evidence type="ECO:0000256" key="1">
    <source>
        <dbReference type="ARBA" id="ARBA00004651"/>
    </source>
</evidence>
<evidence type="ECO:0000313" key="13">
    <source>
        <dbReference type="Proteomes" id="UP000265040"/>
    </source>
</evidence>
<name>A0A3Q1J8L7_ANATE</name>
<keyword evidence="2" id="KW-1003">Cell membrane</keyword>
<evidence type="ECO:0000256" key="5">
    <source>
        <dbReference type="ARBA" id="ARBA00023040"/>
    </source>
</evidence>
<proteinExistence type="predicted"/>
<dbReference type="Pfam" id="PF00001">
    <property type="entry name" value="7tm_1"/>
    <property type="match status" value="1"/>
</dbReference>
<sequence>IVRVCVSLCWICSLFFVSVLMKNSLKQPECVTICKTVDKIIGFVLVFLIPTTVIVVLYMRVFVVAVIQARAMRSHIVVVSHMHHVKIMAKKSEIKAARTLGVVIVGFLICVCPYFSATITGQDTLFNASSASVIICLYYFNSCLNPIVYALFYPWFRKSIRLIVTLHILKPRSCDTSVL</sequence>
<dbReference type="AlphaFoldDB" id="A0A3Q1J8L7"/>
<evidence type="ECO:0000256" key="7">
    <source>
        <dbReference type="ARBA" id="ARBA00023170"/>
    </source>
</evidence>
<accession>A0A3Q1J8L7</accession>
<keyword evidence="8" id="KW-0807">Transducer</keyword>
<keyword evidence="6 9" id="KW-0472">Membrane</keyword>
<evidence type="ECO:0000256" key="4">
    <source>
        <dbReference type="ARBA" id="ARBA00022989"/>
    </source>
</evidence>
<keyword evidence="3 9" id="KW-0812">Transmembrane</keyword>
<dbReference type="InterPro" id="IPR017452">
    <property type="entry name" value="GPCR_Rhodpsn_7TM"/>
</dbReference>
<dbReference type="Gene3D" id="1.20.1070.10">
    <property type="entry name" value="Rhodopsin 7-helix transmembrane proteins"/>
    <property type="match status" value="1"/>
</dbReference>
<evidence type="ECO:0000256" key="3">
    <source>
        <dbReference type="ARBA" id="ARBA00022692"/>
    </source>
</evidence>
<dbReference type="InParanoid" id="A0A3Q1J8L7"/>
<feature type="domain" description="G-protein coupled receptors family 1 profile" evidence="11">
    <location>
        <begin position="1"/>
        <end position="149"/>
    </location>
</feature>
<evidence type="ECO:0000256" key="8">
    <source>
        <dbReference type="ARBA" id="ARBA00023224"/>
    </source>
</evidence>
<feature type="transmembrane region" description="Helical" evidence="9">
    <location>
        <begin position="128"/>
        <end position="152"/>
    </location>
</feature>
<dbReference type="PANTHER" id="PTHR24249:SF381">
    <property type="entry name" value="TRACE AMINE ASSOCIATED RECEPTOR 19P-RELATED"/>
    <property type="match status" value="1"/>
</dbReference>
<dbReference type="SUPFAM" id="SSF81321">
    <property type="entry name" value="Family A G protein-coupled receptor-like"/>
    <property type="match status" value="1"/>
</dbReference>
<dbReference type="Ensembl" id="ENSATET00000029640.2">
    <property type="protein sequence ID" value="ENSATEP00000029195.2"/>
    <property type="gene ID" value="ENSATEG00000020145.2"/>
</dbReference>
<keyword evidence="13" id="KW-1185">Reference proteome</keyword>
<dbReference type="GO" id="GO:0005886">
    <property type="term" value="C:plasma membrane"/>
    <property type="evidence" value="ECO:0007669"/>
    <property type="project" value="UniProtKB-SubCell"/>
</dbReference>
<dbReference type="InterPro" id="IPR050569">
    <property type="entry name" value="TAAR"/>
</dbReference>
<reference evidence="12" key="3">
    <citation type="submission" date="2025-09" db="UniProtKB">
        <authorList>
            <consortium name="Ensembl"/>
        </authorList>
    </citation>
    <scope>IDENTIFICATION</scope>
</reference>
<dbReference type="PRINTS" id="PR00237">
    <property type="entry name" value="GPCRRHODOPSN"/>
</dbReference>
<evidence type="ECO:0000259" key="11">
    <source>
        <dbReference type="PROSITE" id="PS50262"/>
    </source>
</evidence>
<keyword evidence="4 9" id="KW-1133">Transmembrane helix</keyword>
<evidence type="ECO:0000313" key="12">
    <source>
        <dbReference type="Ensembl" id="ENSATEP00000029195.2"/>
    </source>
</evidence>